<dbReference type="Gene3D" id="3.40.50.300">
    <property type="entry name" value="P-loop containing nucleotide triphosphate hydrolases"/>
    <property type="match status" value="1"/>
</dbReference>
<dbReference type="CDD" id="cd03257">
    <property type="entry name" value="ABC_NikE_OppD_transporters"/>
    <property type="match status" value="1"/>
</dbReference>
<dbReference type="HOGENOM" id="CLU_000604_1_23_5"/>
<keyword evidence="1" id="KW-0813">Transport</keyword>
<evidence type="ECO:0000313" key="7">
    <source>
        <dbReference type="Proteomes" id="UP000000245"/>
    </source>
</evidence>
<dbReference type="PANTHER" id="PTHR43776">
    <property type="entry name" value="TRANSPORT ATP-BINDING PROTEIN"/>
    <property type="match status" value="1"/>
</dbReference>
<dbReference type="GO" id="GO:0005524">
    <property type="term" value="F:ATP binding"/>
    <property type="evidence" value="ECO:0007669"/>
    <property type="project" value="UniProtKB-KW"/>
</dbReference>
<dbReference type="SMART" id="SM00382">
    <property type="entry name" value="AAA"/>
    <property type="match status" value="1"/>
</dbReference>
<keyword evidence="2" id="KW-0547">Nucleotide-binding</keyword>
<evidence type="ECO:0000256" key="2">
    <source>
        <dbReference type="ARBA" id="ARBA00022741"/>
    </source>
</evidence>
<geneLocation type="plasmid" evidence="6 7">
    <name>pACRY02</name>
</geneLocation>
<reference evidence="6 7" key="1">
    <citation type="submission" date="2007-05" db="EMBL/GenBank/DDBJ databases">
        <title>Complete sequence of plasmid2 pACRY02 of Acidiphilium cryptum JF-5.</title>
        <authorList>
            <consortium name="US DOE Joint Genome Institute"/>
            <person name="Copeland A."/>
            <person name="Lucas S."/>
            <person name="Lapidus A."/>
            <person name="Barry K."/>
            <person name="Detter J.C."/>
            <person name="Glavina del Rio T."/>
            <person name="Hammon N."/>
            <person name="Israni S."/>
            <person name="Dalin E."/>
            <person name="Tice H."/>
            <person name="Pitluck S."/>
            <person name="Sims D."/>
            <person name="Brettin T."/>
            <person name="Bruce D."/>
            <person name="Han C."/>
            <person name="Schmutz J."/>
            <person name="Larimer F."/>
            <person name="Land M."/>
            <person name="Hauser L."/>
            <person name="Kyrpides N."/>
            <person name="Kim E."/>
            <person name="Magnuson T."/>
            <person name="Richardson P."/>
        </authorList>
    </citation>
    <scope>NUCLEOTIDE SEQUENCE [LARGE SCALE GENOMIC DNA]</scope>
    <source>
        <strain evidence="6 7">JF-5</strain>
        <plasmid evidence="7">Plasmid pACRY02</plasmid>
    </source>
</reference>
<dbReference type="EMBL" id="CP000690">
    <property type="protein sequence ID" value="ABQ28958.1"/>
    <property type="molecule type" value="Genomic_DNA"/>
</dbReference>
<sequence length="285" mass="30612">MVFDGRSLSRAKKLPLLSDEVVALSVKGLRKVYRKRGFFGVEHEVRTAAGVSFSLSRGETLGIVSESRSGKSTAARCCMRSIEPNGGRIALGDLILSVLSASEVRRQRKHIQMAFPEPFASHNPRQIVARVIAGGPVAHSVSRHTTLQKAREMVASVGLPGRAIDCYRNELSAGQRVGIARAPALEPDVLVVDETVIALDASVRAQILKLIKDIQSRQSLTILLVTDDLRVAAEICDRIVVIHPGKVVEAGEAFQSSPLPNMNTPVNCSPPCPADGASATDQQEP</sequence>
<dbReference type="Pfam" id="PF00005">
    <property type="entry name" value="ABC_tran"/>
    <property type="match status" value="1"/>
</dbReference>
<feature type="region of interest" description="Disordered" evidence="4">
    <location>
        <begin position="259"/>
        <end position="285"/>
    </location>
</feature>
<keyword evidence="3" id="KW-0067">ATP-binding</keyword>
<gene>
    <name evidence="6" type="ordered locus">Acry_3346</name>
</gene>
<evidence type="ECO:0000256" key="3">
    <source>
        <dbReference type="ARBA" id="ARBA00022840"/>
    </source>
</evidence>
<evidence type="ECO:0000259" key="5">
    <source>
        <dbReference type="PROSITE" id="PS50893"/>
    </source>
</evidence>
<dbReference type="PROSITE" id="PS50893">
    <property type="entry name" value="ABC_TRANSPORTER_2"/>
    <property type="match status" value="1"/>
</dbReference>
<name>A5FTM6_ACICJ</name>
<evidence type="ECO:0000313" key="6">
    <source>
        <dbReference type="EMBL" id="ABQ28958.1"/>
    </source>
</evidence>
<evidence type="ECO:0000256" key="1">
    <source>
        <dbReference type="ARBA" id="ARBA00022448"/>
    </source>
</evidence>
<dbReference type="InterPro" id="IPR050319">
    <property type="entry name" value="ABC_transp_ATP-bind"/>
</dbReference>
<feature type="domain" description="ABC transporter" evidence="5">
    <location>
        <begin position="24"/>
        <end position="269"/>
    </location>
</feature>
<proteinExistence type="predicted"/>
<dbReference type="SUPFAM" id="SSF52540">
    <property type="entry name" value="P-loop containing nucleoside triphosphate hydrolases"/>
    <property type="match status" value="1"/>
</dbReference>
<dbReference type="InterPro" id="IPR003593">
    <property type="entry name" value="AAA+_ATPase"/>
</dbReference>
<keyword evidence="7" id="KW-1185">Reference proteome</keyword>
<dbReference type="KEGG" id="acr:Acry_3346"/>
<accession>A5FTM6</accession>
<dbReference type="InterPro" id="IPR003439">
    <property type="entry name" value="ABC_transporter-like_ATP-bd"/>
</dbReference>
<keyword evidence="6" id="KW-0614">Plasmid</keyword>
<dbReference type="GO" id="GO:0016887">
    <property type="term" value="F:ATP hydrolysis activity"/>
    <property type="evidence" value="ECO:0007669"/>
    <property type="project" value="InterPro"/>
</dbReference>
<organism evidence="6 7">
    <name type="scientific">Acidiphilium cryptum (strain JF-5)</name>
    <dbReference type="NCBI Taxonomy" id="349163"/>
    <lineage>
        <taxon>Bacteria</taxon>
        <taxon>Pseudomonadati</taxon>
        <taxon>Pseudomonadota</taxon>
        <taxon>Alphaproteobacteria</taxon>
        <taxon>Acetobacterales</taxon>
        <taxon>Acidocellaceae</taxon>
        <taxon>Acidiphilium</taxon>
    </lineage>
</organism>
<evidence type="ECO:0000256" key="4">
    <source>
        <dbReference type="SAM" id="MobiDB-lite"/>
    </source>
</evidence>
<protein>
    <submittedName>
        <fullName evidence="6">ABC transporter related</fullName>
    </submittedName>
</protein>
<dbReference type="PANTHER" id="PTHR43776:SF8">
    <property type="entry name" value="ABC TRANSPORTER, ATP-BINDING PROTEIN"/>
    <property type="match status" value="1"/>
</dbReference>
<dbReference type="Proteomes" id="UP000000245">
    <property type="component" value="Plasmid pACRY02"/>
</dbReference>
<dbReference type="GO" id="GO:0055085">
    <property type="term" value="P:transmembrane transport"/>
    <property type="evidence" value="ECO:0007669"/>
    <property type="project" value="UniProtKB-ARBA"/>
</dbReference>
<dbReference type="AlphaFoldDB" id="A5FTM6"/>
<dbReference type="InterPro" id="IPR027417">
    <property type="entry name" value="P-loop_NTPase"/>
</dbReference>